<dbReference type="InterPro" id="IPR001506">
    <property type="entry name" value="Peptidase_M12A"/>
</dbReference>
<dbReference type="Proteomes" id="UP000298663">
    <property type="component" value="Unassembled WGS sequence"/>
</dbReference>
<dbReference type="CDD" id="cd00041">
    <property type="entry name" value="CUB"/>
    <property type="match status" value="1"/>
</dbReference>
<dbReference type="SUPFAM" id="SSF49854">
    <property type="entry name" value="Spermadhesin, CUB domain"/>
    <property type="match status" value="1"/>
</dbReference>
<gene>
    <name evidence="19" type="ORF">L596_016077</name>
</gene>
<dbReference type="STRING" id="34508.A0A4U5NGX7"/>
<keyword evidence="4 14" id="KW-0645">Protease</keyword>
<feature type="binding site" evidence="14">
    <location>
        <position position="206"/>
    </location>
    <ligand>
        <name>Zn(2+)</name>
        <dbReference type="ChEBI" id="CHEBI:29105"/>
        <note>catalytic</note>
    </ligand>
</feature>
<organism evidence="19 20">
    <name type="scientific">Steinernema carpocapsae</name>
    <name type="common">Entomopathogenic nematode</name>
    <dbReference type="NCBI Taxonomy" id="34508"/>
    <lineage>
        <taxon>Eukaryota</taxon>
        <taxon>Metazoa</taxon>
        <taxon>Ecdysozoa</taxon>
        <taxon>Nematoda</taxon>
        <taxon>Chromadorea</taxon>
        <taxon>Rhabditida</taxon>
        <taxon>Tylenchina</taxon>
        <taxon>Panagrolaimomorpha</taxon>
        <taxon>Strongyloidoidea</taxon>
        <taxon>Steinernematidae</taxon>
        <taxon>Steinernema</taxon>
    </lineage>
</organism>
<evidence type="ECO:0000256" key="9">
    <source>
        <dbReference type="ARBA" id="ARBA00023049"/>
    </source>
</evidence>
<dbReference type="Gene3D" id="2.60.120.290">
    <property type="entry name" value="Spermadhesin, CUB domain"/>
    <property type="match status" value="1"/>
</dbReference>
<comment type="caution">
    <text evidence="19">The sequence shown here is derived from an EMBL/GenBank/DDBJ whole genome shotgun (WGS) entry which is preliminary data.</text>
</comment>
<evidence type="ECO:0000256" key="4">
    <source>
        <dbReference type="ARBA" id="ARBA00022670"/>
    </source>
</evidence>
<dbReference type="Pfam" id="PF00431">
    <property type="entry name" value="CUB"/>
    <property type="match status" value="1"/>
</dbReference>
<evidence type="ECO:0000256" key="5">
    <source>
        <dbReference type="ARBA" id="ARBA00022723"/>
    </source>
</evidence>
<feature type="compositionally biased region" description="Low complexity" evidence="16">
    <location>
        <begin position="485"/>
        <end position="497"/>
    </location>
</feature>
<dbReference type="SMART" id="SM00235">
    <property type="entry name" value="ZnMc"/>
    <property type="match status" value="1"/>
</dbReference>
<evidence type="ECO:0000259" key="18">
    <source>
        <dbReference type="PROSITE" id="PS51864"/>
    </source>
</evidence>
<keyword evidence="3" id="KW-0245">EGF-like domain</keyword>
<evidence type="ECO:0000256" key="1">
    <source>
        <dbReference type="ARBA" id="ARBA00004613"/>
    </source>
</evidence>
<feature type="domain" description="CUB" evidence="17">
    <location>
        <begin position="354"/>
        <end position="467"/>
    </location>
</feature>
<dbReference type="InterPro" id="IPR000884">
    <property type="entry name" value="TSP1_rpt"/>
</dbReference>
<comment type="cofactor">
    <cofactor evidence="14 15">
        <name>Zn(2+)</name>
        <dbReference type="ChEBI" id="CHEBI:29105"/>
    </cofactor>
    <text evidence="14 15">Binds 1 zinc ion per subunit.</text>
</comment>
<keyword evidence="5 14" id="KW-0479">Metal-binding</keyword>
<dbReference type="GO" id="GO:0008270">
    <property type="term" value="F:zinc ion binding"/>
    <property type="evidence" value="ECO:0007669"/>
    <property type="project" value="UniProtKB-UniRule"/>
</dbReference>
<dbReference type="EMBL" id="AZBU02000004">
    <property type="protein sequence ID" value="TKR82337.1"/>
    <property type="molecule type" value="Genomic_DNA"/>
</dbReference>
<feature type="binding site" evidence="14">
    <location>
        <position position="216"/>
    </location>
    <ligand>
        <name>Zn(2+)</name>
        <dbReference type="ChEBI" id="CHEBI:29105"/>
        <note>catalytic</note>
    </ligand>
</feature>
<evidence type="ECO:0000256" key="2">
    <source>
        <dbReference type="ARBA" id="ARBA00022525"/>
    </source>
</evidence>
<name>A0A4U5NGX7_STECR</name>
<evidence type="ECO:0000256" key="16">
    <source>
        <dbReference type="SAM" id="MobiDB-lite"/>
    </source>
</evidence>
<evidence type="ECO:0000313" key="19">
    <source>
        <dbReference type="EMBL" id="TKR82337.1"/>
    </source>
</evidence>
<keyword evidence="20" id="KW-1185">Reference proteome</keyword>
<dbReference type="Pfam" id="PF00090">
    <property type="entry name" value="TSP_1"/>
    <property type="match status" value="1"/>
</dbReference>
<dbReference type="Pfam" id="PF01400">
    <property type="entry name" value="Astacin"/>
    <property type="match status" value="1"/>
</dbReference>
<dbReference type="PIRSF" id="PIRSF036365">
    <property type="entry name" value="Astacin_nematoda"/>
    <property type="match status" value="1"/>
</dbReference>
<feature type="domain" description="Peptidase M12A" evidence="18">
    <location>
        <begin position="114"/>
        <end position="314"/>
    </location>
</feature>
<keyword evidence="8 14" id="KW-0862">Zinc</keyword>
<dbReference type="InterPro" id="IPR000859">
    <property type="entry name" value="CUB_dom"/>
</dbReference>
<protein>
    <recommendedName>
        <fullName evidence="12">Zinc metalloproteinase</fullName>
    </recommendedName>
</protein>
<dbReference type="SMART" id="SM00042">
    <property type="entry name" value="CUB"/>
    <property type="match status" value="1"/>
</dbReference>
<feature type="region of interest" description="Disordered" evidence="16">
    <location>
        <begin position="467"/>
        <end position="500"/>
    </location>
</feature>
<keyword evidence="11" id="KW-0325">Glycoprotein</keyword>
<dbReference type="PANTHER" id="PTHR10127:SF780">
    <property type="entry name" value="METALLOENDOPEPTIDASE"/>
    <property type="match status" value="1"/>
</dbReference>
<comment type="subcellular location">
    <subcellularLocation>
        <location evidence="1 12">Secreted</location>
    </subcellularLocation>
</comment>
<dbReference type="CDD" id="cd04280">
    <property type="entry name" value="ZnMc_astacin_like"/>
    <property type="match status" value="1"/>
</dbReference>
<reference evidence="19 20" key="1">
    <citation type="journal article" date="2015" name="Genome Biol.">
        <title>Comparative genomics of Steinernema reveals deeply conserved gene regulatory networks.</title>
        <authorList>
            <person name="Dillman A.R."/>
            <person name="Macchietto M."/>
            <person name="Porter C.F."/>
            <person name="Rogers A."/>
            <person name="Williams B."/>
            <person name="Antoshechkin I."/>
            <person name="Lee M.M."/>
            <person name="Goodwin Z."/>
            <person name="Lu X."/>
            <person name="Lewis E.E."/>
            <person name="Goodrich-Blair H."/>
            <person name="Stock S.P."/>
            <person name="Adams B.J."/>
            <person name="Sternberg P.W."/>
            <person name="Mortazavi A."/>
        </authorList>
    </citation>
    <scope>NUCLEOTIDE SEQUENCE [LARGE SCALE GENOMIC DNA]</scope>
    <source>
        <strain evidence="19 20">ALL</strain>
    </source>
</reference>
<evidence type="ECO:0000259" key="17">
    <source>
        <dbReference type="PROSITE" id="PS01180"/>
    </source>
</evidence>
<dbReference type="InterPro" id="IPR024079">
    <property type="entry name" value="MetalloPept_cat_dom_sf"/>
</dbReference>
<accession>A0A4U5NGX7</accession>
<dbReference type="PRINTS" id="PR00480">
    <property type="entry name" value="ASTACIN"/>
</dbReference>
<evidence type="ECO:0000313" key="20">
    <source>
        <dbReference type="Proteomes" id="UP000298663"/>
    </source>
</evidence>
<dbReference type="InterPro" id="IPR035914">
    <property type="entry name" value="Sperma_CUB_dom_sf"/>
</dbReference>
<dbReference type="GO" id="GO:0005576">
    <property type="term" value="C:extracellular region"/>
    <property type="evidence" value="ECO:0007669"/>
    <property type="project" value="UniProtKB-SubCell"/>
</dbReference>
<feature type="disulfide bond" evidence="14">
    <location>
        <begin position="158"/>
        <end position="313"/>
    </location>
</feature>
<keyword evidence="7 14" id="KW-0378">Hydrolase</keyword>
<dbReference type="GO" id="GO:0006508">
    <property type="term" value="P:proteolysis"/>
    <property type="evidence" value="ECO:0007669"/>
    <property type="project" value="UniProtKB-KW"/>
</dbReference>
<keyword evidence="2 12" id="KW-0964">Secreted</keyword>
<feature type="compositionally biased region" description="Pro residues" evidence="16">
    <location>
        <begin position="474"/>
        <end position="484"/>
    </location>
</feature>
<feature type="binding site" evidence="14">
    <location>
        <position position="210"/>
    </location>
    <ligand>
        <name>Zn(2+)</name>
        <dbReference type="ChEBI" id="CHEBI:29105"/>
        <note>catalytic</note>
    </ligand>
</feature>
<evidence type="ECO:0000256" key="10">
    <source>
        <dbReference type="ARBA" id="ARBA00023157"/>
    </source>
</evidence>
<feature type="chain" id="PRO_5021035991" description="Zinc metalloproteinase" evidence="12 15">
    <location>
        <begin position="17"/>
        <end position="568"/>
    </location>
</feature>
<evidence type="ECO:0000256" key="3">
    <source>
        <dbReference type="ARBA" id="ARBA00022536"/>
    </source>
</evidence>
<evidence type="ECO:0000256" key="12">
    <source>
        <dbReference type="PIRNR" id="PIRNR036365"/>
    </source>
</evidence>
<dbReference type="SUPFAM" id="SSF55486">
    <property type="entry name" value="Metalloproteases ('zincins'), catalytic domain"/>
    <property type="match status" value="1"/>
</dbReference>
<evidence type="ECO:0000256" key="15">
    <source>
        <dbReference type="RuleBase" id="RU361183"/>
    </source>
</evidence>
<dbReference type="InterPro" id="IPR006026">
    <property type="entry name" value="Peptidase_Metallo"/>
</dbReference>
<dbReference type="PROSITE" id="PS50092">
    <property type="entry name" value="TSP1"/>
    <property type="match status" value="1"/>
</dbReference>
<keyword evidence="6 12" id="KW-0732">Signal</keyword>
<evidence type="ECO:0000256" key="6">
    <source>
        <dbReference type="ARBA" id="ARBA00022729"/>
    </source>
</evidence>
<dbReference type="PROSITE" id="PS01180">
    <property type="entry name" value="CUB"/>
    <property type="match status" value="1"/>
</dbReference>
<evidence type="ECO:0000256" key="7">
    <source>
        <dbReference type="ARBA" id="ARBA00022801"/>
    </source>
</evidence>
<feature type="signal peptide" evidence="12 15">
    <location>
        <begin position="1"/>
        <end position="16"/>
    </location>
</feature>
<comment type="caution">
    <text evidence="13">Lacks conserved residue(s) required for the propagation of feature annotation.</text>
</comment>
<dbReference type="InterPro" id="IPR034035">
    <property type="entry name" value="Astacin-like_dom"/>
</dbReference>
<reference evidence="19 20" key="2">
    <citation type="journal article" date="2019" name="G3 (Bethesda)">
        <title>Hybrid Assembly of the Genome of the Entomopathogenic Nematode Steinernema carpocapsae Identifies the X-Chromosome.</title>
        <authorList>
            <person name="Serra L."/>
            <person name="Macchietto M."/>
            <person name="Macias-Munoz A."/>
            <person name="McGill C.J."/>
            <person name="Rodriguez I.M."/>
            <person name="Rodriguez B."/>
            <person name="Murad R."/>
            <person name="Mortazavi A."/>
        </authorList>
    </citation>
    <scope>NUCLEOTIDE SEQUENCE [LARGE SCALE GENOMIC DNA]</scope>
    <source>
        <strain evidence="19 20">ALL</strain>
    </source>
</reference>
<dbReference type="OrthoDB" id="5913174at2759"/>
<dbReference type="GO" id="GO:0004222">
    <property type="term" value="F:metalloendopeptidase activity"/>
    <property type="evidence" value="ECO:0007669"/>
    <property type="project" value="UniProtKB-UniRule"/>
</dbReference>
<keyword evidence="10 14" id="KW-1015">Disulfide bond</keyword>
<proteinExistence type="predicted"/>
<keyword evidence="9 14" id="KW-0482">Metalloprotease</keyword>
<dbReference type="AlphaFoldDB" id="A0A4U5NGX7"/>
<dbReference type="PROSITE" id="PS51864">
    <property type="entry name" value="ASTACIN"/>
    <property type="match status" value="1"/>
</dbReference>
<dbReference type="InterPro" id="IPR017050">
    <property type="entry name" value="Metallopeptidase_nem"/>
</dbReference>
<dbReference type="GO" id="GO:0018996">
    <property type="term" value="P:molting cycle, collagen and cuticulin-based cuticle"/>
    <property type="evidence" value="ECO:0007669"/>
    <property type="project" value="InterPro"/>
</dbReference>
<evidence type="ECO:0000256" key="14">
    <source>
        <dbReference type="PROSITE-ProRule" id="PRU01211"/>
    </source>
</evidence>
<dbReference type="Gene3D" id="3.40.390.10">
    <property type="entry name" value="Collagenase (Catalytic Domain)"/>
    <property type="match status" value="1"/>
</dbReference>
<sequence length="568" mass="64308">MLKPLLIVGFFLSTESIRFYDLIPEGETTFHGIPVEKYVESMNRLIQITHKLQDLDTNKLPKFEEIDWISNATQADANPFLYQGDIVFHESMLDALVEDFEIQLVEKEGQEVPSRLYSVGIYHWTKFPISWQIDNARPPDGGINAVRNGIALWEANTCITFRESNDYANGGLVFYSGRGCSSPLGKQNLNYVSLGPGCRGQATVAHEIGHSLGLFHTQTRPDATDYVDIFWQNIQPAMAYNYKPPQAFYQATTRGLPYDLGSMMHYGHSGFPIQYGLETMRPKDQFHQETMGQRSELAFSDAKEINMMYCDICPEKLPCYFGGYTDPKNCSICRCPEGLGGRLCDTVAPSDPKCGRGLIYAYEDYRTLNLTDALDCNFMIYSPANKKVALILDRADFGGSNFEGACDYNYIELKYDIQNYQVTGARFCPYNRPPPVVISASMTANRVYVLFRSKNSRYGFSLRYRHEPRDDPTVLPPTSPPATPEPTTKAPESTPEPVESQWGPWSACQYTCGGCGIQQRVDINDHSRKQRRYCSFNPCYAPDYPGPYCCGIFYYDENYKTCVAKQDS</sequence>
<evidence type="ECO:0000256" key="13">
    <source>
        <dbReference type="PROSITE-ProRule" id="PRU00059"/>
    </source>
</evidence>
<evidence type="ECO:0000256" key="11">
    <source>
        <dbReference type="ARBA" id="ARBA00023180"/>
    </source>
</evidence>
<evidence type="ECO:0000256" key="8">
    <source>
        <dbReference type="ARBA" id="ARBA00022833"/>
    </source>
</evidence>
<dbReference type="PANTHER" id="PTHR10127">
    <property type="entry name" value="DISCOIDIN, CUB, EGF, LAMININ , AND ZINC METALLOPROTEASE DOMAIN CONTAINING"/>
    <property type="match status" value="1"/>
</dbReference>
<feature type="active site" evidence="14">
    <location>
        <position position="207"/>
    </location>
</feature>